<dbReference type="CDD" id="cd16432">
    <property type="entry name" value="CheB_Rec"/>
    <property type="match status" value="1"/>
</dbReference>
<dbReference type="PIRSF" id="PIRSF000876">
    <property type="entry name" value="RR_chemtxs_CheB"/>
    <property type="match status" value="1"/>
</dbReference>
<dbReference type="Pfam" id="PF00072">
    <property type="entry name" value="Response_reg"/>
    <property type="match status" value="1"/>
</dbReference>
<proteinExistence type="inferred from homology"/>
<evidence type="ECO:0000256" key="4">
    <source>
        <dbReference type="PROSITE-ProRule" id="PRU00050"/>
    </source>
</evidence>
<dbReference type="EC" id="3.5.1.44" evidence="3"/>
<keyword evidence="3" id="KW-0963">Cytoplasm</keyword>
<dbReference type="InterPro" id="IPR000673">
    <property type="entry name" value="Sig_transdc_resp-reg_Me-estase"/>
</dbReference>
<dbReference type="SMART" id="SM00448">
    <property type="entry name" value="REC"/>
    <property type="match status" value="1"/>
</dbReference>
<evidence type="ECO:0000256" key="2">
    <source>
        <dbReference type="ARBA" id="ARBA00048267"/>
    </source>
</evidence>
<evidence type="ECO:0000313" key="9">
    <source>
        <dbReference type="EMBL" id="KRM88625.1"/>
    </source>
</evidence>
<dbReference type="GO" id="GO:0050568">
    <property type="term" value="F:protein-glutamine glutaminase activity"/>
    <property type="evidence" value="ECO:0007669"/>
    <property type="project" value="UniProtKB-UniRule"/>
</dbReference>
<accession>A0A0A7RGZ2</accession>
<dbReference type="HAMAP" id="MF_00099">
    <property type="entry name" value="CheB_chemtxs"/>
    <property type="match status" value="1"/>
</dbReference>
<name>A0A0A7RGZ2_9LACO</name>
<dbReference type="STRING" id="1133569.FD21_GL000998"/>
<keyword evidence="3 5" id="KW-0597">Phosphoprotein</keyword>
<keyword evidence="1 3" id="KW-0378">Hydrolase</keyword>
<feature type="active site" evidence="3 4">
    <location>
        <position position="283"/>
    </location>
</feature>
<dbReference type="PATRIC" id="fig|1133569.4.peg.1126"/>
<dbReference type="GO" id="GO:0005737">
    <property type="term" value="C:cytoplasm"/>
    <property type="evidence" value="ECO:0007669"/>
    <property type="project" value="UniProtKB-SubCell"/>
</dbReference>
<comment type="PTM">
    <text evidence="3">Phosphorylated by CheA. Phosphorylation of the N-terminal regulatory domain activates the methylesterase activity.</text>
</comment>
<feature type="modified residue" description="4-aspartylphosphate" evidence="3 5">
    <location>
        <position position="54"/>
    </location>
</feature>
<evidence type="ECO:0000256" key="5">
    <source>
        <dbReference type="PROSITE-ProRule" id="PRU00169"/>
    </source>
</evidence>
<feature type="active site" evidence="3 4">
    <location>
        <position position="165"/>
    </location>
</feature>
<dbReference type="OrthoDB" id="3190595at2"/>
<feature type="domain" description="CheB-type methylesterase" evidence="7">
    <location>
        <begin position="152"/>
        <end position="339"/>
    </location>
</feature>
<comment type="catalytic activity">
    <reaction evidence="3">
        <text>L-glutaminyl-[protein] + H2O = L-glutamyl-[protein] + NH4(+)</text>
        <dbReference type="Rhea" id="RHEA:16441"/>
        <dbReference type="Rhea" id="RHEA-COMP:10207"/>
        <dbReference type="Rhea" id="RHEA-COMP:10208"/>
        <dbReference type="ChEBI" id="CHEBI:15377"/>
        <dbReference type="ChEBI" id="CHEBI:28938"/>
        <dbReference type="ChEBI" id="CHEBI:29973"/>
        <dbReference type="ChEBI" id="CHEBI:30011"/>
        <dbReference type="EC" id="3.5.1.44"/>
    </reaction>
</comment>
<dbReference type="InterPro" id="IPR001789">
    <property type="entry name" value="Sig_transdc_resp-reg_receiver"/>
</dbReference>
<comment type="function">
    <text evidence="3">Involved in chemotaxis. Part of a chemotaxis signal transduction system that modulates chemotaxis in response to various stimuli. Catalyzes the demethylation of specific methylglutamate residues introduced into the chemoreceptors (methyl-accepting chemotaxis proteins or MCP) by CheR. Also mediates the irreversible deamidation of specific glutamine residues to glutamic acid.</text>
</comment>
<reference evidence="9 10" key="2">
    <citation type="journal article" date="2015" name="Genome Announc.">
        <title>Expanding the biotechnology potential of lactobacilli through comparative genomics of 213 strains and associated genera.</title>
        <authorList>
            <person name="Sun Z."/>
            <person name="Harris H.M."/>
            <person name="McCann A."/>
            <person name="Guo C."/>
            <person name="Argimon S."/>
            <person name="Zhang W."/>
            <person name="Yang X."/>
            <person name="Jeffery I.B."/>
            <person name="Cooney J.C."/>
            <person name="Kagawa T.F."/>
            <person name="Liu W."/>
            <person name="Song Y."/>
            <person name="Salvetti E."/>
            <person name="Wrobel A."/>
            <person name="Rasinkangas P."/>
            <person name="Parkhill J."/>
            <person name="Rea M.C."/>
            <person name="O'Sullivan O."/>
            <person name="Ritari J."/>
            <person name="Douillard F.P."/>
            <person name="Paul Ross R."/>
            <person name="Yang R."/>
            <person name="Briner A.E."/>
            <person name="Felis G.E."/>
            <person name="de Vos W.M."/>
            <person name="Barrangou R."/>
            <person name="Klaenhammer T.R."/>
            <person name="Caufield P.W."/>
            <person name="Cui Y."/>
            <person name="Zhang H."/>
            <person name="O'Toole P.W."/>
        </authorList>
    </citation>
    <scope>NUCLEOTIDE SEQUENCE [LARGE SCALE GENOMIC DNA]</scope>
    <source>
        <strain evidence="9 10">DSM 20605</strain>
    </source>
</reference>
<dbReference type="PANTHER" id="PTHR42872">
    <property type="entry name" value="PROTEIN-GLUTAMATE METHYLESTERASE/PROTEIN-GLUTAMINE GLUTAMINASE"/>
    <property type="match status" value="1"/>
</dbReference>
<gene>
    <name evidence="3 8" type="primary">cheB</name>
    <name evidence="9" type="ORF">FD21_GL000998</name>
</gene>
<dbReference type="Proteomes" id="UP000051576">
    <property type="component" value="Unassembled WGS sequence"/>
</dbReference>
<evidence type="ECO:0000256" key="1">
    <source>
        <dbReference type="ARBA" id="ARBA00022801"/>
    </source>
</evidence>
<comment type="domain">
    <text evidence="3">Contains a C-terminal catalytic domain, and an N-terminal region which modulates catalytic activity.</text>
</comment>
<dbReference type="Pfam" id="PF01339">
    <property type="entry name" value="CheB_methylest"/>
    <property type="match status" value="1"/>
</dbReference>
<comment type="catalytic activity">
    <reaction evidence="2 3">
        <text>[protein]-L-glutamate 5-O-methyl ester + H2O = L-glutamyl-[protein] + methanol + H(+)</text>
        <dbReference type="Rhea" id="RHEA:23236"/>
        <dbReference type="Rhea" id="RHEA-COMP:10208"/>
        <dbReference type="Rhea" id="RHEA-COMP:10311"/>
        <dbReference type="ChEBI" id="CHEBI:15377"/>
        <dbReference type="ChEBI" id="CHEBI:15378"/>
        <dbReference type="ChEBI" id="CHEBI:17790"/>
        <dbReference type="ChEBI" id="CHEBI:29973"/>
        <dbReference type="ChEBI" id="CHEBI:82795"/>
        <dbReference type="EC" id="3.1.1.61"/>
    </reaction>
</comment>
<comment type="similarity">
    <text evidence="3">Belongs to the CheB family.</text>
</comment>
<dbReference type="Gene3D" id="3.40.50.2300">
    <property type="match status" value="1"/>
</dbReference>
<comment type="subcellular location">
    <subcellularLocation>
        <location evidence="3">Cytoplasm</location>
    </subcellularLocation>
</comment>
<dbReference type="SUPFAM" id="SSF52738">
    <property type="entry name" value="Methylesterase CheB, C-terminal domain"/>
    <property type="match status" value="1"/>
</dbReference>
<dbReference type="GO" id="GO:0000156">
    <property type="term" value="F:phosphorelay response regulator activity"/>
    <property type="evidence" value="ECO:0007669"/>
    <property type="project" value="InterPro"/>
</dbReference>
<protein>
    <recommendedName>
        <fullName evidence="3">Protein-glutamate methylesterase/protein-glutamine glutaminase</fullName>
        <ecNumber evidence="3">3.1.1.61</ecNumber>
        <ecNumber evidence="3">3.5.1.44</ecNumber>
    </recommendedName>
</protein>
<dbReference type="PROSITE" id="PS50122">
    <property type="entry name" value="CHEB"/>
    <property type="match status" value="1"/>
</dbReference>
<dbReference type="EC" id="3.1.1.61" evidence="3"/>
<dbReference type="CDD" id="cd17541">
    <property type="entry name" value="REC_CheB-like"/>
    <property type="match status" value="1"/>
</dbReference>
<dbReference type="SUPFAM" id="SSF52172">
    <property type="entry name" value="CheY-like"/>
    <property type="match status" value="1"/>
</dbReference>
<dbReference type="EMBL" id="AYYX01000027">
    <property type="protein sequence ID" value="KRM88625.1"/>
    <property type="molecule type" value="Genomic_DNA"/>
</dbReference>
<evidence type="ECO:0000313" key="10">
    <source>
        <dbReference type="Proteomes" id="UP000051576"/>
    </source>
</evidence>
<dbReference type="Gene3D" id="3.40.50.180">
    <property type="entry name" value="Methylesterase CheB, C-terminal domain"/>
    <property type="match status" value="1"/>
</dbReference>
<dbReference type="InterPro" id="IPR011006">
    <property type="entry name" value="CheY-like_superfamily"/>
</dbReference>
<evidence type="ECO:0000256" key="3">
    <source>
        <dbReference type="HAMAP-Rule" id="MF_00099"/>
    </source>
</evidence>
<dbReference type="InterPro" id="IPR035909">
    <property type="entry name" value="CheB_C"/>
</dbReference>
<dbReference type="AlphaFoldDB" id="A0A0A7RGZ2"/>
<dbReference type="InterPro" id="IPR008248">
    <property type="entry name" value="CheB-like"/>
</dbReference>
<dbReference type="eggNOG" id="COG2201">
    <property type="taxonomic scope" value="Bacteria"/>
</dbReference>
<feature type="domain" description="Response regulatory" evidence="6">
    <location>
        <begin position="2"/>
        <end position="119"/>
    </location>
</feature>
<dbReference type="PANTHER" id="PTHR42872:SF3">
    <property type="entry name" value="PROTEIN-GLUTAMATE METHYLESTERASE_PROTEIN-GLUTAMINE GLUTAMINASE 1"/>
    <property type="match status" value="1"/>
</dbReference>
<dbReference type="PROSITE" id="PS50110">
    <property type="entry name" value="RESPONSE_REGULATORY"/>
    <property type="match status" value="1"/>
</dbReference>
<evidence type="ECO:0000259" key="7">
    <source>
        <dbReference type="PROSITE" id="PS50122"/>
    </source>
</evidence>
<dbReference type="NCBIfam" id="NF001965">
    <property type="entry name" value="PRK00742.1"/>
    <property type="match status" value="1"/>
</dbReference>
<keyword evidence="10" id="KW-1185">Reference proteome</keyword>
<organism evidence="8">
    <name type="scientific">Liquorilactobacillus vini DSM 20605</name>
    <dbReference type="NCBI Taxonomy" id="1133569"/>
    <lineage>
        <taxon>Bacteria</taxon>
        <taxon>Bacillati</taxon>
        <taxon>Bacillota</taxon>
        <taxon>Bacilli</taxon>
        <taxon>Lactobacillales</taxon>
        <taxon>Lactobacillaceae</taxon>
        <taxon>Liquorilactobacillus</taxon>
    </lineage>
</organism>
<evidence type="ECO:0000259" key="6">
    <source>
        <dbReference type="PROSITE" id="PS50110"/>
    </source>
</evidence>
<keyword evidence="3 4" id="KW-0145">Chemotaxis</keyword>
<dbReference type="GO" id="GO:0008984">
    <property type="term" value="F:protein-glutamate methylesterase activity"/>
    <property type="evidence" value="ECO:0007669"/>
    <property type="project" value="UniProtKB-UniRule"/>
</dbReference>
<dbReference type="GO" id="GO:0006935">
    <property type="term" value="P:chemotaxis"/>
    <property type="evidence" value="ECO:0007669"/>
    <property type="project" value="UniProtKB-UniRule"/>
</dbReference>
<feature type="active site" evidence="3 4">
    <location>
        <position position="192"/>
    </location>
</feature>
<dbReference type="EMBL" id="KM886873">
    <property type="protein sequence ID" value="AJA34480.1"/>
    <property type="molecule type" value="Genomic_DNA"/>
</dbReference>
<sequence>MNVLIVDDSAFMRKVITDFVKKISCVKNVDLAHDGQEAFEKIKVNNNIDLVLMDVEMPVMDGLTALKKIKNFQRNLPIVMLSALNNRQVTIEALEAGAADFIEKPVNLLNISQDWVADFKAKILMVGDKKNQLQSMAQDSTDKAPTSINSRPMPRMINALVIGASTGGPKTLLEIIRNLPPVLRIPIFIVQHMPKGFTASFAQRMNSETACTVVEAKDGMPIQRQVYLCPGDYHMTLETGKIKLNQLPKLHGTRPAVDYLFMSAAEVYRANLVAVLLTGMGSDGAKGMAEIQRLGGYNIVENEESCVIFGMPGSAIELGVVNEVLSLTTIKKRINQITR</sequence>
<evidence type="ECO:0000313" key="8">
    <source>
        <dbReference type="EMBL" id="AJA34480.1"/>
    </source>
</evidence>
<dbReference type="RefSeq" id="WP_010580531.1">
    <property type="nucleotide sequence ID" value="NZ_AHYZ01000084.1"/>
</dbReference>
<reference evidence="8" key="1">
    <citation type="journal article" date="2014" name="Appl. Environ. Microbiol.">
        <title>Detection and genomic characterization of motility in Lactobacillus curvatus: confirmation of motility in a species outside the Lactobacillus salivarius clade.</title>
        <authorList>
            <person name="Cousin F.J."/>
            <person name="Lynch S.M."/>
            <person name="Harris H.M."/>
            <person name="McCann A."/>
            <person name="Lynch D.B."/>
            <person name="Neville B.A."/>
            <person name="Irisawa T."/>
            <person name="Okada S."/>
            <person name="Endo A."/>
            <person name="O'Toole P.W."/>
        </authorList>
    </citation>
    <scope>NUCLEOTIDE SEQUENCE</scope>
    <source>
        <strain evidence="8">DSM 20605</strain>
    </source>
</reference>